<dbReference type="EMBL" id="DWZA01000020">
    <property type="protein sequence ID" value="HJA70358.1"/>
    <property type="molecule type" value="Genomic_DNA"/>
</dbReference>
<evidence type="ECO:0000256" key="1">
    <source>
        <dbReference type="SAM" id="Phobius"/>
    </source>
</evidence>
<accession>A0A9D2KM97</accession>
<feature type="transmembrane region" description="Helical" evidence="1">
    <location>
        <begin position="76"/>
        <end position="99"/>
    </location>
</feature>
<gene>
    <name evidence="2" type="ORF">IAA07_02100</name>
</gene>
<keyword evidence="1" id="KW-1133">Transmembrane helix</keyword>
<keyword evidence="1" id="KW-0472">Membrane</keyword>
<feature type="transmembrane region" description="Helical" evidence="1">
    <location>
        <begin position="154"/>
        <end position="176"/>
    </location>
</feature>
<feature type="transmembrane region" description="Helical" evidence="1">
    <location>
        <begin position="114"/>
        <end position="142"/>
    </location>
</feature>
<dbReference type="Proteomes" id="UP000823900">
    <property type="component" value="Unassembled WGS sequence"/>
</dbReference>
<evidence type="ECO:0000313" key="2">
    <source>
        <dbReference type="EMBL" id="HJA70358.1"/>
    </source>
</evidence>
<protein>
    <submittedName>
        <fullName evidence="2">Stage II sporulation protein M</fullName>
    </submittedName>
</protein>
<sequence>MTGKLRFRLEYGDRLTVCFLAGIAAGTAAVNLSGVSLQEEAGYIGQLYEAAARMERAGGAGFLAAVFRQRGLETALLWFVSMTVFSEKGFCLAALWAGFSSSAVLSVMVCQKGIFGLFCYLAAVWPQYLFYIPAWLLAAAAGARYRNRFPLRSAVLSAALLAAGIGCEAFINPLFVQGTNFL</sequence>
<comment type="caution">
    <text evidence="2">The sequence shown here is derived from an EMBL/GenBank/DDBJ whole genome shotgun (WGS) entry which is preliminary data.</text>
</comment>
<evidence type="ECO:0000313" key="3">
    <source>
        <dbReference type="Proteomes" id="UP000823900"/>
    </source>
</evidence>
<dbReference type="Pfam" id="PF01944">
    <property type="entry name" value="SpoIIM"/>
    <property type="match status" value="1"/>
</dbReference>
<reference evidence="2" key="1">
    <citation type="journal article" date="2021" name="PeerJ">
        <title>Extensive microbial diversity within the chicken gut microbiome revealed by metagenomics and culture.</title>
        <authorList>
            <person name="Gilroy R."/>
            <person name="Ravi A."/>
            <person name="Getino M."/>
            <person name="Pursley I."/>
            <person name="Horton D.L."/>
            <person name="Alikhan N.F."/>
            <person name="Baker D."/>
            <person name="Gharbi K."/>
            <person name="Hall N."/>
            <person name="Watson M."/>
            <person name="Adriaenssens E.M."/>
            <person name="Foster-Nyarko E."/>
            <person name="Jarju S."/>
            <person name="Secka A."/>
            <person name="Antonio M."/>
            <person name="Oren A."/>
            <person name="Chaudhuri R.R."/>
            <person name="La Ragione R."/>
            <person name="Hildebrand F."/>
            <person name="Pallen M.J."/>
        </authorList>
    </citation>
    <scope>NUCLEOTIDE SEQUENCE</scope>
    <source>
        <strain evidence="2">CHK178-16964</strain>
    </source>
</reference>
<proteinExistence type="predicted"/>
<dbReference type="InterPro" id="IPR002798">
    <property type="entry name" value="SpoIIM-like"/>
</dbReference>
<dbReference type="AlphaFoldDB" id="A0A9D2KM97"/>
<reference evidence="2" key="2">
    <citation type="submission" date="2021-04" db="EMBL/GenBank/DDBJ databases">
        <authorList>
            <person name="Gilroy R."/>
        </authorList>
    </citation>
    <scope>NUCLEOTIDE SEQUENCE</scope>
    <source>
        <strain evidence="2">CHK178-16964</strain>
    </source>
</reference>
<keyword evidence="1" id="KW-0812">Transmembrane</keyword>
<organism evidence="2 3">
    <name type="scientific">Candidatus Lachnoclostridium stercoravium</name>
    <dbReference type="NCBI Taxonomy" id="2838633"/>
    <lineage>
        <taxon>Bacteria</taxon>
        <taxon>Bacillati</taxon>
        <taxon>Bacillota</taxon>
        <taxon>Clostridia</taxon>
        <taxon>Lachnospirales</taxon>
        <taxon>Lachnospiraceae</taxon>
    </lineage>
</organism>
<name>A0A9D2KM97_9FIRM</name>